<evidence type="ECO:0000313" key="1">
    <source>
        <dbReference type="EMBL" id="EIY81893.1"/>
    </source>
</evidence>
<accession>I9UI17</accession>
<dbReference type="Proteomes" id="UP000004219">
    <property type="component" value="Unassembled WGS sequence"/>
</dbReference>
<dbReference type="RefSeq" id="WP_005848452.1">
    <property type="nucleotide sequence ID" value="NZ_JH724282.1"/>
</dbReference>
<reference evidence="1 2" key="1">
    <citation type="submission" date="2012-02" db="EMBL/GenBank/DDBJ databases">
        <title>The Genome Sequence of Bacteroides vulgatus CL09T03C04.</title>
        <authorList>
            <consortium name="The Broad Institute Genome Sequencing Platform"/>
            <person name="Earl A."/>
            <person name="Ward D."/>
            <person name="Feldgarden M."/>
            <person name="Gevers D."/>
            <person name="Zitomersky N.L."/>
            <person name="Coyne M.J."/>
            <person name="Comstock L.E."/>
            <person name="Young S.K."/>
            <person name="Zeng Q."/>
            <person name="Gargeya S."/>
            <person name="Fitzgerald M."/>
            <person name="Haas B."/>
            <person name="Abouelleil A."/>
            <person name="Alvarado L."/>
            <person name="Arachchi H.M."/>
            <person name="Berlin A."/>
            <person name="Chapman S.B."/>
            <person name="Gearin G."/>
            <person name="Goldberg J."/>
            <person name="Griggs A."/>
            <person name="Gujja S."/>
            <person name="Hansen M."/>
            <person name="Heiman D."/>
            <person name="Howarth C."/>
            <person name="Larimer J."/>
            <person name="Lui A."/>
            <person name="MacDonald P.J.P."/>
            <person name="McCowen C."/>
            <person name="Montmayeur A."/>
            <person name="Murphy C."/>
            <person name="Neiman D."/>
            <person name="Pearson M."/>
            <person name="Priest M."/>
            <person name="Roberts A."/>
            <person name="Saif S."/>
            <person name="Shea T."/>
            <person name="Sisk P."/>
            <person name="Stolte C."/>
            <person name="Sykes S."/>
            <person name="Wortman J."/>
            <person name="Nusbaum C."/>
            <person name="Birren B."/>
        </authorList>
    </citation>
    <scope>NUCLEOTIDE SEQUENCE [LARGE SCALE GENOMIC DNA]</scope>
    <source>
        <strain evidence="1 2">CL09T03C04</strain>
    </source>
</reference>
<comment type="caution">
    <text evidence="1">The sequence shown here is derived from an EMBL/GenBank/DDBJ whole genome shotgun (WGS) entry which is preliminary data.</text>
</comment>
<proteinExistence type="predicted"/>
<organism evidence="1 2">
    <name type="scientific">Phocaeicola vulgatus CL09T03C04</name>
    <dbReference type="NCBI Taxonomy" id="997891"/>
    <lineage>
        <taxon>Bacteria</taxon>
        <taxon>Pseudomonadati</taxon>
        <taxon>Bacteroidota</taxon>
        <taxon>Bacteroidia</taxon>
        <taxon>Bacteroidales</taxon>
        <taxon>Bacteroidaceae</taxon>
        <taxon>Phocaeicola</taxon>
    </lineage>
</organism>
<dbReference type="HOGENOM" id="CLU_1302896_0_0_10"/>
<evidence type="ECO:0000313" key="2">
    <source>
        <dbReference type="Proteomes" id="UP000004219"/>
    </source>
</evidence>
<name>I9UI17_PHOVU</name>
<dbReference type="AlphaFoldDB" id="I9UI17"/>
<dbReference type="PATRIC" id="fig|997891.3.peg.701"/>
<keyword evidence="2" id="KW-1185">Reference proteome</keyword>
<protein>
    <submittedName>
        <fullName evidence="1">Uncharacterized protein</fullName>
    </submittedName>
</protein>
<dbReference type="EMBL" id="AGXZ01000007">
    <property type="protein sequence ID" value="EIY81893.1"/>
    <property type="molecule type" value="Genomic_DNA"/>
</dbReference>
<sequence>MSRFESSRFVRNPQVMHVDILKSACDTLGWSYSVRGNELLVTDAKQGTKLYGEFALKLNLTTNEVTYNTYYMPNAAQKVEELQNQFYALNAAYAKNSLVQEFKKKGFTYKANDRFTPTTEEVYSFFMVGRSKDKNEDEPVAQIKFVILKDGTIVTDSDYLPNDVNERAHEAMDVLEQLLGNKRVMTKKTNIPAKYLAKMKPRRKNTQSIEQK</sequence>
<gene>
    <name evidence="1" type="ORF">HMPREF1058_00674</name>
</gene>